<evidence type="ECO:0008006" key="4">
    <source>
        <dbReference type="Google" id="ProtNLM"/>
    </source>
</evidence>
<protein>
    <recommendedName>
        <fullName evidence="4">Type 1 fimbrial protein</fullName>
    </recommendedName>
</protein>
<feature type="chain" id="PRO_5047073291" description="Type 1 fimbrial protein" evidence="1">
    <location>
        <begin position="19"/>
        <end position="83"/>
    </location>
</feature>
<evidence type="ECO:0000313" key="2">
    <source>
        <dbReference type="EMBL" id="PSW96671.1"/>
    </source>
</evidence>
<reference evidence="2 3" key="1">
    <citation type="submission" date="2018-03" db="EMBL/GenBank/DDBJ databases">
        <title>Whole genome sequencing of Histamine producing bacteria.</title>
        <authorList>
            <person name="Butler K."/>
        </authorList>
    </citation>
    <scope>NUCLEOTIDE SEQUENCE [LARGE SCALE GENOMIC DNA]</scope>
    <source>
        <strain evidence="2 3">ATCC 51761</strain>
    </source>
</reference>
<sequence>MKSLLMLSILSFSTFTYGYSNTLTFTGKIVAPACKVQIINGQAVLTKKEMNCVPMNKSTEKYVYKSQNIQTHPSGKIITISYL</sequence>
<keyword evidence="3" id="KW-1185">Reference proteome</keyword>
<dbReference type="RefSeq" id="WP_045036732.1">
    <property type="nucleotide sequence ID" value="NZ_JZSR01000012.1"/>
</dbReference>
<keyword evidence="1" id="KW-0732">Signal</keyword>
<name>A0ABX5GSK4_9GAMM</name>
<feature type="signal peptide" evidence="1">
    <location>
        <begin position="1"/>
        <end position="18"/>
    </location>
</feature>
<dbReference type="Proteomes" id="UP000241190">
    <property type="component" value="Unassembled WGS sequence"/>
</dbReference>
<evidence type="ECO:0000256" key="1">
    <source>
        <dbReference type="SAM" id="SignalP"/>
    </source>
</evidence>
<comment type="caution">
    <text evidence="2">The sequence shown here is derived from an EMBL/GenBank/DDBJ whole genome shotgun (WGS) entry which is preliminary data.</text>
</comment>
<evidence type="ECO:0000313" key="3">
    <source>
        <dbReference type="Proteomes" id="UP000241190"/>
    </source>
</evidence>
<proteinExistence type="predicted"/>
<accession>A0ABX5GSK4</accession>
<organism evidence="2 3">
    <name type="scientific">Photobacterium iliopiscarium</name>
    <dbReference type="NCBI Taxonomy" id="56192"/>
    <lineage>
        <taxon>Bacteria</taxon>
        <taxon>Pseudomonadati</taxon>
        <taxon>Pseudomonadota</taxon>
        <taxon>Gammaproteobacteria</taxon>
        <taxon>Vibrionales</taxon>
        <taxon>Vibrionaceae</taxon>
        <taxon>Photobacterium</taxon>
    </lineage>
</organism>
<dbReference type="EMBL" id="PYOP01000012">
    <property type="protein sequence ID" value="PSW96671.1"/>
    <property type="molecule type" value="Genomic_DNA"/>
</dbReference>
<gene>
    <name evidence="2" type="ORF">C9J52_09605</name>
</gene>